<reference evidence="2" key="1">
    <citation type="submission" date="2021-01" db="UniProtKB">
        <authorList>
            <consortium name="EnsemblMetazoa"/>
        </authorList>
    </citation>
    <scope>IDENTIFICATION</scope>
</reference>
<feature type="compositionally biased region" description="Basic and acidic residues" evidence="1">
    <location>
        <begin position="375"/>
        <end position="388"/>
    </location>
</feature>
<keyword evidence="3" id="KW-1185">Reference proteome</keyword>
<name>A0A7M6DQL2_9CNID</name>
<feature type="compositionally biased region" description="Basic and acidic residues" evidence="1">
    <location>
        <begin position="357"/>
        <end position="367"/>
    </location>
</feature>
<accession>A0A7M6DQL2</accession>
<feature type="region of interest" description="Disordered" evidence="1">
    <location>
        <begin position="1"/>
        <end position="23"/>
    </location>
</feature>
<proteinExistence type="predicted"/>
<sequence length="388" mass="44217">MNSGVSEVNTNSKRIKTDLPSDKWKPLKDVQNIINQDGGPTNSLKSKQAKDNRNAAIHRLDEQSSFDDVKTYIEYLCETLPELMEEAIIDSTPEFVDHLAKKLRKDSSRHAFIFNKDTAELLYGKSDLSQRGYKHLRSILLRNNVHIPSYEVIRKYCKDLEVGDIKSFNHANSDCPCMGVHTDLIDTLQRIFSSDLYNKMNFLPEEKNEALCEFLKSKDPIMYQKFNPRNKTILLRETGDNFRGAARFPTEKTSFSLFNLLSFANNPYGQFISTLWRGSESRSMLDSHVSSHCKELKEAVLNGVDIIINEDIEHFNVVVFLIADLSFLKDIIGHTSPTSTYGCFLCKLPQKDWLSDTSKEAPEKSVKEMTVNGVKDVENLGKNPNKDS</sequence>
<organism evidence="2 3">
    <name type="scientific">Clytia hemisphaerica</name>
    <dbReference type="NCBI Taxonomy" id="252671"/>
    <lineage>
        <taxon>Eukaryota</taxon>
        <taxon>Metazoa</taxon>
        <taxon>Cnidaria</taxon>
        <taxon>Hydrozoa</taxon>
        <taxon>Hydroidolina</taxon>
        <taxon>Leptothecata</taxon>
        <taxon>Obeliida</taxon>
        <taxon>Clytiidae</taxon>
        <taxon>Clytia</taxon>
    </lineage>
</organism>
<feature type="region of interest" description="Disordered" evidence="1">
    <location>
        <begin position="357"/>
        <end position="388"/>
    </location>
</feature>
<dbReference type="Proteomes" id="UP000594262">
    <property type="component" value="Unplaced"/>
</dbReference>
<dbReference type="AlphaFoldDB" id="A0A7M6DQL2"/>
<dbReference type="GeneID" id="136817615"/>
<evidence type="ECO:0000256" key="1">
    <source>
        <dbReference type="SAM" id="MobiDB-lite"/>
    </source>
</evidence>
<dbReference type="RefSeq" id="XP_066930040.1">
    <property type="nucleotide sequence ID" value="XM_067073939.1"/>
</dbReference>
<evidence type="ECO:0000313" key="2">
    <source>
        <dbReference type="EnsemblMetazoa" id="CLYHEMP022376.1"/>
    </source>
</evidence>
<dbReference type="EnsemblMetazoa" id="CLYHEMT022376.1">
    <property type="protein sequence ID" value="CLYHEMP022376.1"/>
    <property type="gene ID" value="CLYHEMG022376"/>
</dbReference>
<protein>
    <submittedName>
        <fullName evidence="2">Uncharacterized protein</fullName>
    </submittedName>
</protein>
<evidence type="ECO:0000313" key="3">
    <source>
        <dbReference type="Proteomes" id="UP000594262"/>
    </source>
</evidence>
<feature type="compositionally biased region" description="Polar residues" evidence="1">
    <location>
        <begin position="1"/>
        <end position="12"/>
    </location>
</feature>